<dbReference type="Gene3D" id="3.10.129.110">
    <property type="entry name" value="Polyketide synthase dehydratase"/>
    <property type="match status" value="1"/>
</dbReference>
<dbReference type="SMART" id="SM00822">
    <property type="entry name" value="PKS_KR"/>
    <property type="match status" value="1"/>
</dbReference>
<dbReference type="PROSITE" id="PS00062">
    <property type="entry name" value="ALDOKETO_REDUCTASE_2"/>
    <property type="match status" value="1"/>
</dbReference>
<dbReference type="SMART" id="SM00826">
    <property type="entry name" value="PKS_DH"/>
    <property type="match status" value="1"/>
</dbReference>
<evidence type="ECO:0000256" key="6">
    <source>
        <dbReference type="ARBA" id="ARBA00023268"/>
    </source>
</evidence>
<dbReference type="InterPro" id="IPR042104">
    <property type="entry name" value="PKS_dehydratase_sf"/>
</dbReference>
<dbReference type="GO" id="GO:0016491">
    <property type="term" value="F:oxidoreductase activity"/>
    <property type="evidence" value="ECO:0007669"/>
    <property type="project" value="UniProtKB-KW"/>
</dbReference>
<evidence type="ECO:0000256" key="1">
    <source>
        <dbReference type="ARBA" id="ARBA00022450"/>
    </source>
</evidence>
<dbReference type="SUPFAM" id="SSF52151">
    <property type="entry name" value="FabD/lysophospholipase-like"/>
    <property type="match status" value="1"/>
</dbReference>
<proteinExistence type="predicted"/>
<dbReference type="InterPro" id="IPR016039">
    <property type="entry name" value="Thiolase-like"/>
</dbReference>
<feature type="active site" description="Proton donor; for dehydratase activity" evidence="8">
    <location>
        <position position="1241"/>
    </location>
</feature>
<dbReference type="Pfam" id="PF14765">
    <property type="entry name" value="PS-DH"/>
    <property type="match status" value="1"/>
</dbReference>
<dbReference type="InterPro" id="IPR013154">
    <property type="entry name" value="ADH-like_N"/>
</dbReference>
<keyword evidence="1" id="KW-0596">Phosphopantetheine</keyword>
<accession>A0A0G2IGJ5</accession>
<keyword evidence="5" id="KW-0560">Oxidoreductase</keyword>
<keyword evidence="2" id="KW-0597">Phosphoprotein</keyword>
<dbReference type="InterPro" id="IPR036291">
    <property type="entry name" value="NAD(P)-bd_dom_sf"/>
</dbReference>
<dbReference type="InterPro" id="IPR016036">
    <property type="entry name" value="Malonyl_transacylase_ACP-bd"/>
</dbReference>
<dbReference type="InterPro" id="IPR029063">
    <property type="entry name" value="SAM-dependent_MTases_sf"/>
</dbReference>
<feature type="region of interest" description="Disordered" evidence="9">
    <location>
        <begin position="458"/>
        <end position="479"/>
    </location>
</feature>
<dbReference type="InterPro" id="IPR001227">
    <property type="entry name" value="Ac_transferase_dom_sf"/>
</dbReference>
<comment type="caution">
    <text evidence="13">The sequence shown here is derived from an EMBL/GenBank/DDBJ whole genome shotgun (WGS) entry which is preliminary data.</text>
</comment>
<dbReference type="Pfam" id="PF00550">
    <property type="entry name" value="PP-binding"/>
    <property type="match status" value="1"/>
</dbReference>
<feature type="active site" description="Proton acceptor; for dehydratase activity" evidence="8">
    <location>
        <position position="1022"/>
    </location>
</feature>
<evidence type="ECO:0000259" key="11">
    <source>
        <dbReference type="PROSITE" id="PS52004"/>
    </source>
</evidence>
<dbReference type="Pfam" id="PF13602">
    <property type="entry name" value="ADH_zinc_N_2"/>
    <property type="match status" value="1"/>
</dbReference>
<dbReference type="PANTHER" id="PTHR43775">
    <property type="entry name" value="FATTY ACID SYNTHASE"/>
    <property type="match status" value="1"/>
</dbReference>
<dbReference type="InterPro" id="IPR050091">
    <property type="entry name" value="PKS_NRPS_Biosynth_Enz"/>
</dbReference>
<dbReference type="Gene3D" id="3.40.50.720">
    <property type="entry name" value="NAD(P)-binding Rossmann-like Domain"/>
    <property type="match status" value="1"/>
</dbReference>
<dbReference type="Pfam" id="PF08242">
    <property type="entry name" value="Methyltransf_12"/>
    <property type="match status" value="1"/>
</dbReference>
<reference evidence="13 14" key="1">
    <citation type="submission" date="2015-05" db="EMBL/GenBank/DDBJ databases">
        <title>Distinctive expansion of gene families associated with plant cell wall degradation and secondary metabolism in the genomes of grapevine trunk pathogens.</title>
        <authorList>
            <person name="Lawrence D.P."/>
            <person name="Travadon R."/>
            <person name="Rolshausen P.E."/>
            <person name="Baumgartner K."/>
        </authorList>
    </citation>
    <scope>NUCLEOTIDE SEQUENCE [LARGE SCALE GENOMIC DNA]</scope>
    <source>
        <strain evidence="13">DA912</strain>
    </source>
</reference>
<dbReference type="Pfam" id="PF16197">
    <property type="entry name" value="KAsynt_C_assoc"/>
    <property type="match status" value="1"/>
</dbReference>
<dbReference type="InterPro" id="IPR020471">
    <property type="entry name" value="AKR"/>
</dbReference>
<evidence type="ECO:0000256" key="9">
    <source>
        <dbReference type="SAM" id="MobiDB-lite"/>
    </source>
</evidence>
<evidence type="ECO:0000256" key="8">
    <source>
        <dbReference type="PROSITE-ProRule" id="PRU01363"/>
    </source>
</evidence>
<feature type="domain" description="Ketosynthase family 3 (KS3)" evidence="11">
    <location>
        <begin position="9"/>
        <end position="443"/>
    </location>
</feature>
<dbReference type="InterPro" id="IPR018170">
    <property type="entry name" value="Aldo/ket_reductase_CS"/>
</dbReference>
<dbReference type="SUPFAM" id="SSF51735">
    <property type="entry name" value="NAD(P)-binding Rossmann-fold domains"/>
    <property type="match status" value="2"/>
</dbReference>
<dbReference type="SUPFAM" id="SSF55048">
    <property type="entry name" value="Probable ACP-binding domain of malonyl-CoA ACP transacylase"/>
    <property type="match status" value="1"/>
</dbReference>
<dbReference type="GO" id="GO:0004312">
    <property type="term" value="F:fatty acid synthase activity"/>
    <property type="evidence" value="ECO:0007669"/>
    <property type="project" value="TreeGrafter"/>
</dbReference>
<dbReference type="Gene3D" id="3.20.20.100">
    <property type="entry name" value="NADP-dependent oxidoreductase domain"/>
    <property type="match status" value="1"/>
</dbReference>
<dbReference type="InterPro" id="IPR023210">
    <property type="entry name" value="NADP_OxRdtase_dom"/>
</dbReference>
<dbReference type="SUPFAM" id="SSF51430">
    <property type="entry name" value="NAD(P)-linked oxidoreductase"/>
    <property type="match status" value="1"/>
</dbReference>
<dbReference type="Gene3D" id="3.40.366.10">
    <property type="entry name" value="Malonyl-Coenzyme A Acyl Carrier Protein, domain 2"/>
    <property type="match status" value="1"/>
</dbReference>
<dbReference type="InterPro" id="IPR057326">
    <property type="entry name" value="KR_dom"/>
</dbReference>
<dbReference type="Gene3D" id="3.40.50.150">
    <property type="entry name" value="Vaccinia Virus protein VP39"/>
    <property type="match status" value="1"/>
</dbReference>
<evidence type="ECO:0000313" key="14">
    <source>
        <dbReference type="Proteomes" id="UP000034680"/>
    </source>
</evidence>
<dbReference type="Proteomes" id="UP000034680">
    <property type="component" value="Unassembled WGS sequence"/>
</dbReference>
<evidence type="ECO:0000259" key="10">
    <source>
        <dbReference type="PROSITE" id="PS50075"/>
    </source>
</evidence>
<dbReference type="InterPro" id="IPR016035">
    <property type="entry name" value="Acyl_Trfase/lysoPLipase"/>
</dbReference>
<evidence type="ECO:0000256" key="7">
    <source>
        <dbReference type="ARBA" id="ARBA00023315"/>
    </source>
</evidence>
<dbReference type="Pfam" id="PF00109">
    <property type="entry name" value="ketoacyl-synt"/>
    <property type="match status" value="1"/>
</dbReference>
<dbReference type="InterPro" id="IPR009081">
    <property type="entry name" value="PP-bd_ACP"/>
</dbReference>
<dbReference type="GO" id="GO:1901336">
    <property type="term" value="P:lactone biosynthetic process"/>
    <property type="evidence" value="ECO:0007669"/>
    <property type="project" value="UniProtKB-ARBA"/>
</dbReference>
<dbReference type="InterPro" id="IPR011032">
    <property type="entry name" value="GroES-like_sf"/>
</dbReference>
<keyword evidence="6" id="KW-0511">Multifunctional enzyme</keyword>
<dbReference type="InterPro" id="IPR020843">
    <property type="entry name" value="ER"/>
</dbReference>
<dbReference type="Pfam" id="PF08659">
    <property type="entry name" value="KR"/>
    <property type="match status" value="1"/>
</dbReference>
<dbReference type="Gene3D" id="3.90.180.10">
    <property type="entry name" value="Medium-chain alcohol dehydrogenases, catalytic domain"/>
    <property type="match status" value="1"/>
</dbReference>
<dbReference type="InterPro" id="IPR002364">
    <property type="entry name" value="Quin_OxRdtase/zeta-crystal_CS"/>
</dbReference>
<dbReference type="CDD" id="cd19093">
    <property type="entry name" value="AKR_AtPLR-like"/>
    <property type="match status" value="1"/>
</dbReference>
<dbReference type="OrthoDB" id="329835at2759"/>
<dbReference type="InterPro" id="IPR014043">
    <property type="entry name" value="Acyl_transferase_dom"/>
</dbReference>
<gene>
    <name evidence="13" type="ORF">UCDDA912_g00221</name>
</gene>
<dbReference type="GO" id="GO:0031177">
    <property type="term" value="F:phosphopantetheine binding"/>
    <property type="evidence" value="ECO:0007669"/>
    <property type="project" value="InterPro"/>
</dbReference>
<dbReference type="EMBL" id="LCUC01000011">
    <property type="protein sequence ID" value="KKY39735.1"/>
    <property type="molecule type" value="Genomic_DNA"/>
</dbReference>
<dbReference type="SUPFAM" id="SSF53901">
    <property type="entry name" value="Thiolase-like"/>
    <property type="match status" value="1"/>
</dbReference>
<feature type="domain" description="PKS/mFAS DH" evidence="12">
    <location>
        <begin position="990"/>
        <end position="1333"/>
    </location>
</feature>
<dbReference type="InterPro" id="IPR020841">
    <property type="entry name" value="PKS_Beta-ketoAc_synthase_dom"/>
</dbReference>
<dbReference type="STRING" id="1214573.A0A0G2IGJ5"/>
<dbReference type="InterPro" id="IPR014031">
    <property type="entry name" value="Ketoacyl_synth_C"/>
</dbReference>
<dbReference type="Pfam" id="PF00248">
    <property type="entry name" value="Aldo_ket_red"/>
    <property type="match status" value="1"/>
</dbReference>
<feature type="region of interest" description="C-terminal hotdog fold" evidence="8">
    <location>
        <begin position="1157"/>
        <end position="1333"/>
    </location>
</feature>
<evidence type="ECO:0000256" key="3">
    <source>
        <dbReference type="ARBA" id="ARBA00022679"/>
    </source>
</evidence>
<keyword evidence="4" id="KW-0521">NADP</keyword>
<evidence type="ECO:0000256" key="4">
    <source>
        <dbReference type="ARBA" id="ARBA00022857"/>
    </source>
</evidence>
<dbReference type="PRINTS" id="PR00069">
    <property type="entry name" value="ALDKETRDTASE"/>
</dbReference>
<dbReference type="PROSITE" id="PS50075">
    <property type="entry name" value="CARRIER"/>
    <property type="match status" value="1"/>
</dbReference>
<dbReference type="FunFam" id="3.40.50.720:FF:000209">
    <property type="entry name" value="Polyketide synthase Pks12"/>
    <property type="match status" value="1"/>
</dbReference>
<keyword evidence="3" id="KW-0808">Transferase</keyword>
<dbReference type="InterPro" id="IPR018201">
    <property type="entry name" value="Ketoacyl_synth_AS"/>
</dbReference>
<sequence length="3058" mass="327934">MGSTAPSLDDDIAIIGMACRFPGDATSPSKLWDLLMDGRSAWSEVPASRWNQDAHYHPSQERAGSNIVKGAHFLRDGEQNGKQFDAAFFNITRTEAETMDLQQRIVMENVYEAMESAGLRLEDMKGSNTSVFAGQFTDDVRSILQEDPDLSVKYKPIGTSAAILAARVSWFYDLRGSSFTLDTACSSSIVALHTGAQDLRAGLSDMSIITGVNIIESPEFMFRASGLGMVSPDGRCFSLDARANGYGRGEGVGTLILKPVSAAIRDGNVIRAVVRGSGVNSDGRGTGAITLPSREAQERLMRDVYARNGLDPDHTGFLEGHFTGTPAGDPIEASAIAAVFQRGGAGAKGRPPLYVGTVKTNIGHLEAASGMAQVIKTVLALEKGVIPPNTNFDKINPRIPIDRWGLKLPLAPTPFEAGPSGVRRASINSFGFGGTNAHLVLDDARSYLDRLGLGESSHLHITRPGTTAPASPSEDGCPPAVSGHRVFLFSANEQDGIPRVLATLAEHLQGQTGEDGTSTLDDTYLSRLATTLSERRSRLAWRLAVTADSAAALVAALTDPATSAGAVRPGKATTPAAAFIFTGQGAQWFAMGRELLAYDVFRASVADADRFIAGTLGSGFSVLEELARRDAQTTRVDEPLYSQTLCTVLQVALVDLLASWDLAPRRVVGHSSGEIGAAYAAGALDRESAWKVAYFRGVVSARPPADGVRGAMMAIGCTADEVAPLIAEVQDRLGADGELVIACYNSPRSLTLSGDEAKVDALVEAAGRRKLFARKLRVARAYHSRHMAPVSDEYRSLMGTLRAAAERKQQQQQPSDVQVVSSVTGGLLDAGDMTSADYWVQNLVSPVRFSQALVALCTSNVARRQLKVGGGAELPVSHLVEVGPHGALQAAARDAVLADPNYKALRYVSLLTRGKHACATALQAVGSLAAAGLPVNLARVNGGGSSSSSSSSKAMLVDLPPYPFHHAKETYSWLESRSSRAWRFRKHARHDVLGAPVRDWDPEAPRWRNHLRVHEVPWLRDHRVTDSIVVAGVTYLVMAIEAVRQLYGDRGEAPLGFNLRDVSISRALQVSEDEHSETMFSMRRATESRQSDSSLWWEWKVTSFSAHDGTWLEHSRGQIAAETDASTATGVIDAGREERERRRHYGELLSAAAQACTAPQTEGLASRYAELERIGLGFGPMFRNITRVYSSSSNDGGGGAGEAGHSKGRGQSLATVRVPDLATAMPAHALAASVIHPPVFDSILHSFVFALQACEGRLTEPMVPVAMRSVWVSADVEAQPGAELTVHAAAGRVSHKRVEADITAWSTDAAAASPVRVVMRGIEAVPLQEGTAAAGTAAGGGGAREICFNLEWKPDVDILEASGEAEACMRRALQPLETPALEEAAARQLGDVQLACAIWITEAVRELEARPLADEGALPAHLQKYLAWLRLVADHYRNNKVLRQDASWAAIVGDAGARDRFLAGYEASGHPEAVMICRMGRDIAPILRGDVDGLHLLFGMDDMLERVYRVAIGTQKIHTLMGAYARALGHKRGADLRVLEIGAGTGGTTTSILEAICPTGSRIIGDSRLLRYTYTDISPSFFETAATKFGRWKAGGVIEFRTLDIARDVEEQGFDLASYDLIIAANCLHATADITGTMARVNSLLRPGGKLFLQETTEPWCLESPLVFGMLEGWWAAEEDFRPWGPLLDGKGWERVLRDAGFADTVLELRDSLRDDLHVQSMIVATRPAEEEGNDGDGDEDGAGRQLDEDDAISRVFVIAHTAPGDAAVAAAVASAVGGVTRHAVSVVRFADLAQHRLKNTCCIVAMETTAPFLASSFSEAEFGLLRQLLTTAGGLLWLTLDPHEDPRMALIAGLLRTVRWERDLDGSDLLLLHLPCAEAELVASSVVKVFRHHFGGVSLSPDRHADYLVSAAGGPDGGFVQTARIVAAPAVNDFIAQRTTVLPPQPQALGADPGRSLKLHTSGPGRLDRLHFTDWPGAQQPLGADEVQVDVKAAGLNFRDVMVAMGELANNILGYEGAGVVTHVGSGVTDVKVGDRVVFVWNGANNCLQTRTRVPQDLVARVPDGMSLEEAASIPVVFVTAYFCLYEVARLKAGETILVHAAAGGTGQAVIQLARHLGAEVYATVSSREKARLLVDEYGLAEDHLFSSRDLSFADGIMRMTGGRGVDVVVNSLSGEALRASFNCVAMFGRFIEIGKRDIMANGKIDMLPFSRCATFTAVDLAQIATVARPLASRMIRAVFDLHAAGTLHACRPLSVHSFAEVEDAFRTLQQGRHMGKLVLAAHPEDVVKVTPRPPAPTRLRPDATYLLPGGAGGLGRSIARWMALPAQGARNLVFLSRGGDGAATTRELLAELGAAGVRAAALRCDVGDEAQLVAALGEAARLGFPRVAGVVQGAMQLRDSAFEFMSHAQWEECLGPKVQGTWNLHRHLPADMDFFVMLGSVAGLVGNRGQSNYAAGNTFQDALAVHRRARGLAATCIDLCNIMSVGFVAENQETLNKNPLFFFAHDGISEDEFLSLVEFHLDAARAGGEGLAPQVGVGLAPLSVFKERGLPEPTFIKSPLFRQLRSAGGEAGGAADGAPDQDGAAVSVTNALKFAESPEAAAELICGALVRRLSRTMRIPEPDVDVGKPIHVYGVDSLVAMEIRNYLASECGSEVSVLEIMGNKSIEALSGDIAKGSKFVRVIYLPSINIISPVYPSKILLLNPRAKFGTEIPTNSPPPLIMASRFALKCAKESAGTIALPNLCIGTWAWGDSRTWQNASEDAVADLRGAWACMADSGLFFVDTAEVYGQGESERIISRLRQDPGLTTDAFRARLVVASKFLPVPWPPSRLFLPDGMVKYCRASLGRLGLERVDLYQIHGPTHFANSIDAMAGGLARCVELGLARSVGVSNYSRDEMVRIDEALRRRGLRLASNQVEFSLLRTLPEKSGLLDECRRRGIVLMAYSPLGMGRLTGKYSKENPPPPNRRFGNFPMEKLAPLLDNLRRVGDAHGVSPSAVALKWVIQKGAIPLGGVKNAKQAQENARAASDEWALSQSEMDELDKHAQVGTTSMMWQHG</sequence>
<feature type="region of interest" description="Disordered" evidence="9">
    <location>
        <begin position="1192"/>
        <end position="1212"/>
    </location>
</feature>
<dbReference type="InterPro" id="IPR049552">
    <property type="entry name" value="PKS_DH_N"/>
</dbReference>
<feature type="domain" description="Carrier" evidence="10">
    <location>
        <begin position="2602"/>
        <end position="2679"/>
    </location>
</feature>
<dbReference type="GO" id="GO:0006633">
    <property type="term" value="P:fatty acid biosynthetic process"/>
    <property type="evidence" value="ECO:0007669"/>
    <property type="project" value="InterPro"/>
</dbReference>
<dbReference type="GO" id="GO:0044550">
    <property type="term" value="P:secondary metabolite biosynthetic process"/>
    <property type="evidence" value="ECO:0007669"/>
    <property type="project" value="UniProtKB-ARBA"/>
</dbReference>
<reference evidence="13 14" key="2">
    <citation type="submission" date="2015-05" db="EMBL/GenBank/DDBJ databases">
        <authorList>
            <person name="Morales-Cruz A."/>
            <person name="Amrine K.C."/>
            <person name="Cantu D."/>
        </authorList>
    </citation>
    <scope>NUCLEOTIDE SEQUENCE [LARGE SCALE GENOMIC DNA]</scope>
    <source>
        <strain evidence="13">DA912</strain>
    </source>
</reference>
<dbReference type="SMART" id="SM00827">
    <property type="entry name" value="PKS_AT"/>
    <property type="match status" value="1"/>
</dbReference>
<dbReference type="PROSITE" id="PS52004">
    <property type="entry name" value="KS3_2"/>
    <property type="match status" value="1"/>
</dbReference>
<dbReference type="InterPro" id="IPR014030">
    <property type="entry name" value="Ketoacyl_synth_N"/>
</dbReference>
<dbReference type="InterPro" id="IPR013217">
    <property type="entry name" value="Methyltransf_12"/>
</dbReference>
<dbReference type="InterPro" id="IPR036736">
    <property type="entry name" value="ACP-like_sf"/>
</dbReference>
<dbReference type="PROSITE" id="PS52019">
    <property type="entry name" value="PKS_MFAS_DH"/>
    <property type="match status" value="1"/>
</dbReference>
<dbReference type="SMART" id="SM00829">
    <property type="entry name" value="PKS_ER"/>
    <property type="match status" value="1"/>
</dbReference>
<dbReference type="SUPFAM" id="SSF47336">
    <property type="entry name" value="ACP-like"/>
    <property type="match status" value="1"/>
</dbReference>
<dbReference type="InterPro" id="IPR020806">
    <property type="entry name" value="PKS_PP-bd"/>
</dbReference>
<dbReference type="GO" id="GO:0008270">
    <property type="term" value="F:zinc ion binding"/>
    <property type="evidence" value="ECO:0007669"/>
    <property type="project" value="InterPro"/>
</dbReference>
<dbReference type="SUPFAM" id="SSF53335">
    <property type="entry name" value="S-adenosyl-L-methionine-dependent methyltransferases"/>
    <property type="match status" value="1"/>
</dbReference>
<evidence type="ECO:0000256" key="2">
    <source>
        <dbReference type="ARBA" id="ARBA00022553"/>
    </source>
</evidence>
<dbReference type="Gene3D" id="1.10.1200.10">
    <property type="entry name" value="ACP-like"/>
    <property type="match status" value="1"/>
</dbReference>
<dbReference type="Pfam" id="PF21089">
    <property type="entry name" value="PKS_DH_N"/>
    <property type="match status" value="1"/>
</dbReference>
<dbReference type="InterPro" id="IPR036812">
    <property type="entry name" value="NAD(P)_OxRdtase_dom_sf"/>
</dbReference>
<evidence type="ECO:0000256" key="5">
    <source>
        <dbReference type="ARBA" id="ARBA00023002"/>
    </source>
</evidence>
<dbReference type="SMART" id="SM00825">
    <property type="entry name" value="PKS_KS"/>
    <property type="match status" value="1"/>
</dbReference>
<dbReference type="PROSITE" id="PS00606">
    <property type="entry name" value="KS3_1"/>
    <property type="match status" value="1"/>
</dbReference>
<dbReference type="Pfam" id="PF08240">
    <property type="entry name" value="ADH_N"/>
    <property type="match status" value="1"/>
</dbReference>
<dbReference type="SMART" id="SM00823">
    <property type="entry name" value="PKS_PP"/>
    <property type="match status" value="1"/>
</dbReference>
<evidence type="ECO:0000259" key="12">
    <source>
        <dbReference type="PROSITE" id="PS52019"/>
    </source>
</evidence>
<dbReference type="GO" id="GO:0004315">
    <property type="term" value="F:3-oxoacyl-[acyl-carrier-protein] synthase activity"/>
    <property type="evidence" value="ECO:0007669"/>
    <property type="project" value="InterPro"/>
</dbReference>
<dbReference type="InterPro" id="IPR032821">
    <property type="entry name" value="PKS_assoc"/>
</dbReference>
<dbReference type="Pfam" id="PF00698">
    <property type="entry name" value="Acyl_transf_1"/>
    <property type="match status" value="1"/>
</dbReference>
<dbReference type="InterPro" id="IPR049900">
    <property type="entry name" value="PKS_mFAS_DH"/>
</dbReference>
<dbReference type="CDD" id="cd00833">
    <property type="entry name" value="PKS"/>
    <property type="match status" value="1"/>
</dbReference>
<evidence type="ECO:0000313" key="13">
    <source>
        <dbReference type="EMBL" id="KKY39735.1"/>
    </source>
</evidence>
<dbReference type="CDD" id="cd05195">
    <property type="entry name" value="enoyl_red"/>
    <property type="match status" value="1"/>
</dbReference>
<name>A0A0G2IGJ5_9PEZI</name>
<dbReference type="Pfam" id="PF02801">
    <property type="entry name" value="Ketoacyl-synt_C"/>
    <property type="match status" value="1"/>
</dbReference>
<dbReference type="SUPFAM" id="SSF50129">
    <property type="entry name" value="GroES-like"/>
    <property type="match status" value="1"/>
</dbReference>
<dbReference type="Gene3D" id="3.40.47.10">
    <property type="match status" value="1"/>
</dbReference>
<dbReference type="InterPro" id="IPR049551">
    <property type="entry name" value="PKS_DH_C"/>
</dbReference>
<organism evidence="13 14">
    <name type="scientific">Diaporthe ampelina</name>
    <dbReference type="NCBI Taxonomy" id="1214573"/>
    <lineage>
        <taxon>Eukaryota</taxon>
        <taxon>Fungi</taxon>
        <taxon>Dikarya</taxon>
        <taxon>Ascomycota</taxon>
        <taxon>Pezizomycotina</taxon>
        <taxon>Sordariomycetes</taxon>
        <taxon>Sordariomycetidae</taxon>
        <taxon>Diaporthales</taxon>
        <taxon>Diaporthaceae</taxon>
        <taxon>Diaporthe</taxon>
    </lineage>
</organism>
<dbReference type="PROSITE" id="PS01162">
    <property type="entry name" value="QOR_ZETA_CRYSTAL"/>
    <property type="match status" value="1"/>
</dbReference>
<dbReference type="InterPro" id="IPR013968">
    <property type="entry name" value="PKS_KR"/>
</dbReference>
<keyword evidence="14" id="KW-1185">Reference proteome</keyword>
<keyword evidence="7" id="KW-0012">Acyltransferase</keyword>
<protein>
    <submittedName>
        <fullName evidence="13">Putative lovastatin nonaketide synthase</fullName>
    </submittedName>
</protein>
<feature type="region of interest" description="N-terminal hotdog fold" evidence="8">
    <location>
        <begin position="990"/>
        <end position="1126"/>
    </location>
</feature>
<dbReference type="PANTHER" id="PTHR43775:SF29">
    <property type="entry name" value="ASPERFURANONE POLYKETIDE SYNTHASE AFOG-RELATED"/>
    <property type="match status" value="1"/>
</dbReference>
<dbReference type="InterPro" id="IPR020807">
    <property type="entry name" value="PKS_DH"/>
</dbReference>